<protein>
    <recommendedName>
        <fullName evidence="6">Trichodiene synthase</fullName>
    </recommendedName>
</protein>
<dbReference type="GeneID" id="27703626"/>
<accession>A0A0D2FPW1</accession>
<proteinExistence type="inferred from homology"/>
<evidence type="ECO:0000256" key="2">
    <source>
        <dbReference type="ARBA" id="ARBA00023239"/>
    </source>
</evidence>
<gene>
    <name evidence="4" type="ORF">Z519_10698</name>
</gene>
<feature type="region of interest" description="Disordered" evidence="3">
    <location>
        <begin position="1"/>
        <end position="35"/>
    </location>
</feature>
<dbReference type="GO" id="GO:0016838">
    <property type="term" value="F:carbon-oxygen lyase activity, acting on phosphates"/>
    <property type="evidence" value="ECO:0007669"/>
    <property type="project" value="InterPro"/>
</dbReference>
<dbReference type="HOGENOM" id="CLU_052212_0_0_1"/>
<dbReference type="OrthoDB" id="2998174at2759"/>
<reference evidence="4" key="1">
    <citation type="submission" date="2015-01" db="EMBL/GenBank/DDBJ databases">
        <title>The Genome Sequence of Cladophialophora bantiana CBS 173.52.</title>
        <authorList>
            <consortium name="The Broad Institute Genomics Platform"/>
            <person name="Cuomo C."/>
            <person name="de Hoog S."/>
            <person name="Gorbushina A."/>
            <person name="Stielow B."/>
            <person name="Teixiera M."/>
            <person name="Abouelleil A."/>
            <person name="Chapman S.B."/>
            <person name="Priest M."/>
            <person name="Young S.K."/>
            <person name="Wortman J."/>
            <person name="Nusbaum C."/>
            <person name="Birren B."/>
        </authorList>
    </citation>
    <scope>NUCLEOTIDE SEQUENCE [LARGE SCALE GENOMIC DNA]</scope>
    <source>
        <strain evidence="4">CBS 173.52</strain>
    </source>
</reference>
<keyword evidence="2" id="KW-0456">Lyase</keyword>
<keyword evidence="5" id="KW-1185">Reference proteome</keyword>
<organism evidence="4 5">
    <name type="scientific">Cladophialophora bantiana (strain ATCC 10958 / CBS 173.52 / CDC B-1940 / NIH 8579)</name>
    <name type="common">Xylohypha bantiana</name>
    <dbReference type="NCBI Taxonomy" id="1442370"/>
    <lineage>
        <taxon>Eukaryota</taxon>
        <taxon>Fungi</taxon>
        <taxon>Dikarya</taxon>
        <taxon>Ascomycota</taxon>
        <taxon>Pezizomycotina</taxon>
        <taxon>Eurotiomycetes</taxon>
        <taxon>Chaetothyriomycetidae</taxon>
        <taxon>Chaetothyriales</taxon>
        <taxon>Herpotrichiellaceae</taxon>
        <taxon>Cladophialophora</taxon>
    </lineage>
</organism>
<dbReference type="Pfam" id="PF06330">
    <property type="entry name" value="TRI5"/>
    <property type="match status" value="1"/>
</dbReference>
<dbReference type="EMBL" id="KN846998">
    <property type="protein sequence ID" value="KIW88652.1"/>
    <property type="molecule type" value="Genomic_DNA"/>
</dbReference>
<sequence length="364" mass="41777">MARKSRESTDEEGPLLLNSPSEHSLRSRPATQTDEKAETAKILRNFFRNIGFDLQQYEDPYPQELDQIARNRILSWNLDDKRTAHCFKLLPTVASGTQKQYSQASIEIKTFITLYTICLFYIDDLVVKDPQKILPELQKLCKPVTSARPKSNSTCSEPCLLLWSDLVASEAHLHYGPYATGAIQKGFVEFLMGSIIEARFPHGLREDPFSCIPSTAAHFLRDKAGSGEVYAHFMFPTNLVPEDKYLGKYFVCMRDMMDWIDFTNDILSFYKENVDLHVGVEENTYIQNRARCEGKTPLEVLRNLCCEVVKLTESIRRGLKGEKVLVDIWENYLNGYILFHACDQRYRLGELGFVFERESSKPAP</sequence>
<dbReference type="AlphaFoldDB" id="A0A0D2FPW1"/>
<dbReference type="RefSeq" id="XP_016615321.1">
    <property type="nucleotide sequence ID" value="XM_016768414.1"/>
</dbReference>
<name>A0A0D2FPW1_CLAB1</name>
<dbReference type="VEuPathDB" id="FungiDB:Z519_10698"/>
<dbReference type="InterPro" id="IPR024652">
    <property type="entry name" value="Trichodiene_synth"/>
</dbReference>
<evidence type="ECO:0000256" key="3">
    <source>
        <dbReference type="SAM" id="MobiDB-lite"/>
    </source>
</evidence>
<dbReference type="Gene3D" id="1.10.600.10">
    <property type="entry name" value="Farnesyl Diphosphate Synthase"/>
    <property type="match status" value="1"/>
</dbReference>
<dbReference type="InterPro" id="IPR008949">
    <property type="entry name" value="Isoprenoid_synthase_dom_sf"/>
</dbReference>
<evidence type="ECO:0008006" key="6">
    <source>
        <dbReference type="Google" id="ProtNLM"/>
    </source>
</evidence>
<evidence type="ECO:0000256" key="1">
    <source>
        <dbReference type="ARBA" id="ARBA00007946"/>
    </source>
</evidence>
<evidence type="ECO:0000313" key="5">
    <source>
        <dbReference type="Proteomes" id="UP000053789"/>
    </source>
</evidence>
<dbReference type="Proteomes" id="UP000053789">
    <property type="component" value="Unassembled WGS sequence"/>
</dbReference>
<evidence type="ECO:0000313" key="4">
    <source>
        <dbReference type="EMBL" id="KIW88652.1"/>
    </source>
</evidence>
<comment type="similarity">
    <text evidence="1">Belongs to the trichodiene synthase family.</text>
</comment>
<dbReference type="SUPFAM" id="SSF48576">
    <property type="entry name" value="Terpenoid synthases"/>
    <property type="match status" value="1"/>
</dbReference>